<accession>A0A6I2UJ28</accession>
<dbReference type="RefSeq" id="WP_154407895.1">
    <property type="nucleotide sequence ID" value="NZ_VUNR01000031.1"/>
</dbReference>
<feature type="transmembrane region" description="Helical" evidence="6">
    <location>
        <begin position="56"/>
        <end position="76"/>
    </location>
</feature>
<evidence type="ECO:0000256" key="6">
    <source>
        <dbReference type="SAM" id="Phobius"/>
    </source>
</evidence>
<dbReference type="PROSITE" id="PS00216">
    <property type="entry name" value="SUGAR_TRANSPORT_1"/>
    <property type="match status" value="1"/>
</dbReference>
<feature type="transmembrane region" description="Helical" evidence="6">
    <location>
        <begin position="345"/>
        <end position="366"/>
    </location>
</feature>
<comment type="subcellular location">
    <subcellularLocation>
        <location evidence="1">Cell membrane</location>
        <topology evidence="1">Multi-pass membrane protein</topology>
    </subcellularLocation>
</comment>
<evidence type="ECO:0000256" key="1">
    <source>
        <dbReference type="ARBA" id="ARBA00004651"/>
    </source>
</evidence>
<dbReference type="PROSITE" id="PS00217">
    <property type="entry name" value="SUGAR_TRANSPORT_2"/>
    <property type="match status" value="1"/>
</dbReference>
<evidence type="ECO:0000256" key="4">
    <source>
        <dbReference type="ARBA" id="ARBA00022989"/>
    </source>
</evidence>
<evidence type="ECO:0000313" key="8">
    <source>
        <dbReference type="EMBL" id="MSU09729.1"/>
    </source>
</evidence>
<dbReference type="InterPro" id="IPR036259">
    <property type="entry name" value="MFS_trans_sf"/>
</dbReference>
<evidence type="ECO:0000259" key="7">
    <source>
        <dbReference type="PROSITE" id="PS50850"/>
    </source>
</evidence>
<evidence type="ECO:0000256" key="3">
    <source>
        <dbReference type="ARBA" id="ARBA00022692"/>
    </source>
</evidence>
<protein>
    <submittedName>
        <fullName evidence="8">MFS transporter</fullName>
    </submittedName>
</protein>
<feature type="transmembrane region" description="Helical" evidence="6">
    <location>
        <begin position="320"/>
        <end position="339"/>
    </location>
</feature>
<evidence type="ECO:0000256" key="2">
    <source>
        <dbReference type="ARBA" id="ARBA00022448"/>
    </source>
</evidence>
<dbReference type="EMBL" id="VUNR01000031">
    <property type="protein sequence ID" value="MSU09729.1"/>
    <property type="molecule type" value="Genomic_DNA"/>
</dbReference>
<dbReference type="GO" id="GO:0022857">
    <property type="term" value="F:transmembrane transporter activity"/>
    <property type="evidence" value="ECO:0007669"/>
    <property type="project" value="InterPro"/>
</dbReference>
<dbReference type="InterPro" id="IPR005829">
    <property type="entry name" value="Sugar_transporter_CS"/>
</dbReference>
<gene>
    <name evidence="8" type="ORF">FYJ84_12150</name>
</gene>
<dbReference type="CDD" id="cd17316">
    <property type="entry name" value="MFS_SV2_like"/>
    <property type="match status" value="1"/>
</dbReference>
<dbReference type="GeneID" id="96779679"/>
<keyword evidence="9" id="KW-1185">Reference proteome</keyword>
<dbReference type="InterPro" id="IPR005828">
    <property type="entry name" value="MFS_sugar_transport-like"/>
</dbReference>
<keyword evidence="3 6" id="KW-0812">Transmembrane</keyword>
<feature type="transmembrane region" description="Helical" evidence="6">
    <location>
        <begin position="294"/>
        <end position="313"/>
    </location>
</feature>
<name>A0A6I2UJ28_9FIRM</name>
<feature type="transmembrane region" description="Helical" evidence="6">
    <location>
        <begin position="21"/>
        <end position="44"/>
    </location>
</feature>
<dbReference type="PROSITE" id="PS50850">
    <property type="entry name" value="MFS"/>
    <property type="match status" value="1"/>
</dbReference>
<dbReference type="Proteomes" id="UP000433181">
    <property type="component" value="Unassembled WGS sequence"/>
</dbReference>
<dbReference type="Gene3D" id="1.20.1250.20">
    <property type="entry name" value="MFS general substrate transporter like domains"/>
    <property type="match status" value="1"/>
</dbReference>
<dbReference type="AlphaFoldDB" id="A0A6I2UJ28"/>
<dbReference type="Pfam" id="PF00083">
    <property type="entry name" value="Sugar_tr"/>
    <property type="match status" value="1"/>
</dbReference>
<feature type="transmembrane region" description="Helical" evidence="6">
    <location>
        <begin position="109"/>
        <end position="130"/>
    </location>
</feature>
<dbReference type="PANTHER" id="PTHR23511">
    <property type="entry name" value="SYNAPTIC VESICLE GLYCOPROTEIN 2"/>
    <property type="match status" value="1"/>
</dbReference>
<organism evidence="8 9">
    <name type="scientific">Anaerovibrio slackiae</name>
    <dbReference type="NCBI Taxonomy" id="2652309"/>
    <lineage>
        <taxon>Bacteria</taxon>
        <taxon>Bacillati</taxon>
        <taxon>Bacillota</taxon>
        <taxon>Negativicutes</taxon>
        <taxon>Selenomonadales</taxon>
        <taxon>Selenomonadaceae</taxon>
        <taxon>Anaerovibrio</taxon>
    </lineage>
</organism>
<feature type="transmembrane region" description="Helical" evidence="6">
    <location>
        <begin position="257"/>
        <end position="282"/>
    </location>
</feature>
<evidence type="ECO:0000313" key="9">
    <source>
        <dbReference type="Proteomes" id="UP000433181"/>
    </source>
</evidence>
<reference evidence="8 9" key="1">
    <citation type="submission" date="2019-08" db="EMBL/GenBank/DDBJ databases">
        <title>In-depth cultivation of the pig gut microbiome towards novel bacterial diversity and tailored functional studies.</title>
        <authorList>
            <person name="Wylensek D."/>
            <person name="Hitch T.C.A."/>
            <person name="Clavel T."/>
        </authorList>
    </citation>
    <scope>NUCLEOTIDE SEQUENCE [LARGE SCALE GENOMIC DNA]</scope>
    <source>
        <strain evidence="8 9">WCA-693-APC-5D-A</strain>
    </source>
</reference>
<dbReference type="GO" id="GO:0005886">
    <property type="term" value="C:plasma membrane"/>
    <property type="evidence" value="ECO:0007669"/>
    <property type="project" value="UniProtKB-SubCell"/>
</dbReference>
<sequence length="454" mass="49771">MLLERLEKLPVGSFHYKLLAVTGLGWLFDAMDTGLISFVLPILAKEWGLAPEQMGWIGSVGFIGMALGAVISGTIADRIGRKLVFSLTVILYSLATGACALSWNYESLMIFRFLVGFGLGGELPVAATLMTEYAPTKLRGRFIVLLESFWGLGWLAAACIAYLLIPQYGWQITFFIGALPAVYVFMIRVHMPESVRYLISKNRIGEAQEIVLMLEKKLHVASEPFDKELSDVEKGTSTVAEPKFSSLWSGMFARRTLMLWLAWFGINFSYYGIFMWLPSIVFQQGFTVVKTFEYVLIMTLAQLPGYYCAAWLVDVIGRKYTLSLFLLISGVASYFFGNAATPGELLAWGAAMSFFNLGAWGVLYTYTPELYPTAIRALGSGWAAGFGRIGSMIAPAMVGMMIGSRMSSSGIFMLFAGVFLAVALIVVGLGVESRQKSLEEIADEAAVHGEAASC</sequence>
<proteinExistence type="predicted"/>
<keyword evidence="4 6" id="KW-1133">Transmembrane helix</keyword>
<keyword evidence="5 6" id="KW-0472">Membrane</keyword>
<evidence type="ECO:0000256" key="5">
    <source>
        <dbReference type="ARBA" id="ARBA00023136"/>
    </source>
</evidence>
<dbReference type="SUPFAM" id="SSF103473">
    <property type="entry name" value="MFS general substrate transporter"/>
    <property type="match status" value="1"/>
</dbReference>
<feature type="domain" description="Major facilitator superfamily (MFS) profile" evidence="7">
    <location>
        <begin position="18"/>
        <end position="434"/>
    </location>
</feature>
<feature type="transmembrane region" description="Helical" evidence="6">
    <location>
        <begin position="171"/>
        <end position="191"/>
    </location>
</feature>
<keyword evidence="2" id="KW-0813">Transport</keyword>
<feature type="transmembrane region" description="Helical" evidence="6">
    <location>
        <begin position="142"/>
        <end position="165"/>
    </location>
</feature>
<feature type="transmembrane region" description="Helical" evidence="6">
    <location>
        <begin position="378"/>
        <end position="398"/>
    </location>
</feature>
<comment type="caution">
    <text evidence="8">The sequence shown here is derived from an EMBL/GenBank/DDBJ whole genome shotgun (WGS) entry which is preliminary data.</text>
</comment>
<feature type="transmembrane region" description="Helical" evidence="6">
    <location>
        <begin position="410"/>
        <end position="431"/>
    </location>
</feature>
<feature type="transmembrane region" description="Helical" evidence="6">
    <location>
        <begin position="83"/>
        <end position="103"/>
    </location>
</feature>
<dbReference type="InterPro" id="IPR020846">
    <property type="entry name" value="MFS_dom"/>
</dbReference>
<dbReference type="PANTHER" id="PTHR23511:SF5">
    <property type="entry name" value="MAJOR FACILITATOR-TYPE TRANSPORTER HXNZ-RELATED"/>
    <property type="match status" value="1"/>
</dbReference>